<feature type="transmembrane region" description="Helical" evidence="1">
    <location>
        <begin position="267"/>
        <end position="289"/>
    </location>
</feature>
<feature type="transmembrane region" description="Helical" evidence="1">
    <location>
        <begin position="6"/>
        <end position="25"/>
    </location>
</feature>
<feature type="transmembrane region" description="Helical" evidence="1">
    <location>
        <begin position="49"/>
        <end position="70"/>
    </location>
</feature>
<proteinExistence type="predicted"/>
<evidence type="ECO:0000313" key="3">
    <source>
        <dbReference type="Proteomes" id="UP000193907"/>
    </source>
</evidence>
<reference evidence="2 3" key="1">
    <citation type="submission" date="2016-01" db="EMBL/GenBank/DDBJ databases">
        <title>The new phylogeny of the genus Mycobacterium.</title>
        <authorList>
            <person name="Tarcisio F."/>
            <person name="Conor M."/>
            <person name="Antonella G."/>
            <person name="Elisabetta G."/>
            <person name="Giulia F.S."/>
            <person name="Sara T."/>
            <person name="Anna F."/>
            <person name="Clotilde B."/>
            <person name="Roberto B."/>
            <person name="Veronica D.S."/>
            <person name="Fabio R."/>
            <person name="Monica P."/>
            <person name="Olivier J."/>
            <person name="Enrico T."/>
            <person name="Nicola S."/>
        </authorList>
    </citation>
    <scope>NUCLEOTIDE SEQUENCE [LARGE SCALE GENOMIC DNA]</scope>
    <source>
        <strain evidence="2 3">DSM 44243</strain>
    </source>
</reference>
<evidence type="ECO:0000313" key="2">
    <source>
        <dbReference type="EMBL" id="ORV19157.1"/>
    </source>
</evidence>
<feature type="transmembrane region" description="Helical" evidence="1">
    <location>
        <begin position="241"/>
        <end position="260"/>
    </location>
</feature>
<keyword evidence="1" id="KW-1133">Transmembrane helix</keyword>
<comment type="caution">
    <text evidence="2">The sequence shown here is derived from an EMBL/GenBank/DDBJ whole genome shotgun (WGS) entry which is preliminary data.</text>
</comment>
<feature type="transmembrane region" description="Helical" evidence="1">
    <location>
        <begin position="295"/>
        <end position="312"/>
    </location>
</feature>
<gene>
    <name evidence="2" type="ORF">AWB95_02350</name>
</gene>
<feature type="transmembrane region" description="Helical" evidence="1">
    <location>
        <begin position="551"/>
        <end position="574"/>
    </location>
</feature>
<feature type="transmembrane region" description="Helical" evidence="1">
    <location>
        <begin position="166"/>
        <end position="184"/>
    </location>
</feature>
<dbReference type="EMBL" id="LQOM01000011">
    <property type="protein sequence ID" value="ORV19157.1"/>
    <property type="molecule type" value="Genomic_DNA"/>
</dbReference>
<protein>
    <submittedName>
        <fullName evidence="2">Uncharacterized protein</fullName>
    </submittedName>
</protein>
<keyword evidence="1" id="KW-0812">Transmembrane</keyword>
<organism evidence="2 3">
    <name type="scientific">Mycobacterium celatum</name>
    <dbReference type="NCBI Taxonomy" id="28045"/>
    <lineage>
        <taxon>Bacteria</taxon>
        <taxon>Bacillati</taxon>
        <taxon>Actinomycetota</taxon>
        <taxon>Actinomycetes</taxon>
        <taxon>Mycobacteriales</taxon>
        <taxon>Mycobacteriaceae</taxon>
        <taxon>Mycobacterium</taxon>
    </lineage>
</organism>
<dbReference type="AlphaFoldDB" id="A0A1X1RWA1"/>
<feature type="transmembrane region" description="Helical" evidence="1">
    <location>
        <begin position="389"/>
        <end position="409"/>
    </location>
</feature>
<feature type="transmembrane region" description="Helical" evidence="1">
    <location>
        <begin position="353"/>
        <end position="377"/>
    </location>
</feature>
<evidence type="ECO:0000256" key="1">
    <source>
        <dbReference type="SAM" id="Phobius"/>
    </source>
</evidence>
<keyword evidence="1" id="KW-0472">Membrane</keyword>
<feature type="transmembrane region" description="Helical" evidence="1">
    <location>
        <begin position="90"/>
        <end position="113"/>
    </location>
</feature>
<name>A0A1X1RWA1_MYCCE</name>
<dbReference type="Proteomes" id="UP000193907">
    <property type="component" value="Unassembled WGS sequence"/>
</dbReference>
<dbReference type="STRING" id="28045.AWB95_02350"/>
<sequence>MNQVIGLSIAAMLIALLMLWVGYAHRTRRISWLARIADRLAEKFNRPSWVALPVLVFTTSIICALFGFIWDVSWHIGNGRDPGPLANPAHYFIVIGLFGIFLAGAIAVVVPFDKPGPAAVRITRDWYAPVGGVLMAGCGLYALLGFPLDDIWHRIFGQDVTLWGPTHLMMIGGAGFSLFAVLMLEYEGGRALPDTPAEGTYARDERRLINFLRYLSFGGLLIGMSVWQIEFDFGVPQFRLVFQPMLIAAAAAVGTVAARLTMGRGGAIIAALFAIALRGAVALVVGPILGAPINWFPLYLGPAVVVELLALTPLIRRPILFGAVAGLAVGTIGLWLESLWIGAVYHYPWPVSLWGQALTMAAPAAVLTGTCGAMLGMVLTGQRLPGRGIGIAVVALTVLVIGGAVANGLHIRVPQHDTATITLTDVPSPPGQRMVAADVQINPPTLVSDHPDWLTILSWQGRMQHHRGLYIDRLDKVGPGHYTTTQPVPVWGSWKTLLRIQDGYTMTAVPIYAPADDAIPAPEIPALGTSTRPFVLEVSILQRERDPNVPAWLFTAGGIVVLIFTLMVISALTWGAGRINAADTAPTQPEEAAADRSPPQAA</sequence>
<feature type="transmembrane region" description="Helical" evidence="1">
    <location>
        <begin position="125"/>
        <end position="146"/>
    </location>
</feature>
<keyword evidence="3" id="KW-1185">Reference proteome</keyword>
<feature type="transmembrane region" description="Helical" evidence="1">
    <location>
        <begin position="319"/>
        <end position="341"/>
    </location>
</feature>
<accession>A0A1X1RWA1</accession>
<dbReference type="RefSeq" id="WP_062538209.1">
    <property type="nucleotide sequence ID" value="NZ_BBUN01000006.1"/>
</dbReference>
<feature type="transmembrane region" description="Helical" evidence="1">
    <location>
        <begin position="211"/>
        <end position="229"/>
    </location>
</feature>